<dbReference type="GO" id="GO:0016567">
    <property type="term" value="P:protein ubiquitination"/>
    <property type="evidence" value="ECO:0007669"/>
    <property type="project" value="UniProtKB-UniPathway"/>
</dbReference>
<accession>A0A3B3V733</accession>
<feature type="region of interest" description="Disordered" evidence="7">
    <location>
        <begin position="665"/>
        <end position="694"/>
    </location>
</feature>
<evidence type="ECO:0000259" key="8">
    <source>
        <dbReference type="PROSITE" id="PS51872"/>
    </source>
</evidence>
<dbReference type="Gene3D" id="2.20.25.20">
    <property type="match status" value="1"/>
</dbReference>
<dbReference type="PANTHER" id="PTHR15493">
    <property type="entry name" value="F-BOX ONLY PROTEIN 5 AND 43"/>
    <property type="match status" value="1"/>
</dbReference>
<evidence type="ECO:0000313" key="9">
    <source>
        <dbReference type="Ensembl" id="ENSPLAP00000020833.1"/>
    </source>
</evidence>
<reference evidence="9" key="2">
    <citation type="submission" date="2025-09" db="UniProtKB">
        <authorList>
            <consortium name="Ensembl"/>
        </authorList>
    </citation>
    <scope>IDENTIFICATION</scope>
</reference>
<evidence type="ECO:0000313" key="10">
    <source>
        <dbReference type="Proteomes" id="UP000261500"/>
    </source>
</evidence>
<dbReference type="SUPFAM" id="SSF81383">
    <property type="entry name" value="F-box domain"/>
    <property type="match status" value="1"/>
</dbReference>
<evidence type="ECO:0000256" key="4">
    <source>
        <dbReference type="ARBA" id="ARBA00022786"/>
    </source>
</evidence>
<dbReference type="Gene3D" id="1.20.1280.50">
    <property type="match status" value="1"/>
</dbReference>
<dbReference type="InterPro" id="IPR036047">
    <property type="entry name" value="F-box-like_dom_sf"/>
</dbReference>
<feature type="domain" description="ZBR-type" evidence="8">
    <location>
        <begin position="622"/>
        <end position="670"/>
    </location>
</feature>
<proteinExistence type="predicted"/>
<dbReference type="GO" id="GO:0045835">
    <property type="term" value="P:negative regulation of meiotic nuclear division"/>
    <property type="evidence" value="ECO:0007669"/>
    <property type="project" value="InterPro"/>
</dbReference>
<feature type="compositionally biased region" description="Basic residues" evidence="7">
    <location>
        <begin position="324"/>
        <end position="335"/>
    </location>
</feature>
<keyword evidence="4" id="KW-0833">Ubl conjugation pathway</keyword>
<comment type="pathway">
    <text evidence="1">Protein modification; protein ubiquitination.</text>
</comment>
<feature type="compositionally biased region" description="Polar residues" evidence="7">
    <location>
        <begin position="310"/>
        <end position="319"/>
    </location>
</feature>
<dbReference type="UniPathway" id="UPA00143"/>
<keyword evidence="5" id="KW-0862">Zinc</keyword>
<name>A0A3B3V733_9TELE</name>
<dbReference type="PROSITE" id="PS51872">
    <property type="entry name" value="ZF_ZBR"/>
    <property type="match status" value="1"/>
</dbReference>
<evidence type="ECO:0000256" key="1">
    <source>
        <dbReference type="ARBA" id="ARBA00004906"/>
    </source>
</evidence>
<dbReference type="InterPro" id="IPR047147">
    <property type="entry name" value="FBX5_43"/>
</dbReference>
<evidence type="ECO:0000256" key="7">
    <source>
        <dbReference type="SAM" id="MobiDB-lite"/>
    </source>
</evidence>
<evidence type="ECO:0000256" key="5">
    <source>
        <dbReference type="ARBA" id="ARBA00022833"/>
    </source>
</evidence>
<evidence type="ECO:0000256" key="3">
    <source>
        <dbReference type="ARBA" id="ARBA00022771"/>
    </source>
</evidence>
<dbReference type="Pfam" id="PF12937">
    <property type="entry name" value="F-box-like"/>
    <property type="match status" value="1"/>
</dbReference>
<dbReference type="InterPro" id="IPR001810">
    <property type="entry name" value="F-box_dom"/>
</dbReference>
<keyword evidence="10" id="KW-1185">Reference proteome</keyword>
<evidence type="ECO:0000256" key="2">
    <source>
        <dbReference type="ARBA" id="ARBA00022723"/>
    </source>
</evidence>
<dbReference type="CDD" id="cd20365">
    <property type="entry name" value="BRcat_RBR_FBXO43"/>
    <property type="match status" value="1"/>
</dbReference>
<reference evidence="9" key="1">
    <citation type="submission" date="2025-08" db="UniProtKB">
        <authorList>
            <consortium name="Ensembl"/>
        </authorList>
    </citation>
    <scope>IDENTIFICATION</scope>
</reference>
<dbReference type="InterPro" id="IPR044064">
    <property type="entry name" value="ZF_ZBR"/>
</dbReference>
<organism evidence="9 10">
    <name type="scientific">Poecilia latipinna</name>
    <name type="common">sailfin molly</name>
    <dbReference type="NCBI Taxonomy" id="48699"/>
    <lineage>
        <taxon>Eukaryota</taxon>
        <taxon>Metazoa</taxon>
        <taxon>Chordata</taxon>
        <taxon>Craniata</taxon>
        <taxon>Vertebrata</taxon>
        <taxon>Euteleostomi</taxon>
        <taxon>Actinopterygii</taxon>
        <taxon>Neopterygii</taxon>
        <taxon>Teleostei</taxon>
        <taxon>Neoteleostei</taxon>
        <taxon>Acanthomorphata</taxon>
        <taxon>Ovalentaria</taxon>
        <taxon>Atherinomorphae</taxon>
        <taxon>Cyprinodontiformes</taxon>
        <taxon>Poeciliidae</taxon>
        <taxon>Poeciliinae</taxon>
        <taxon>Poecilia</taxon>
    </lineage>
</organism>
<feature type="region of interest" description="Disordered" evidence="7">
    <location>
        <begin position="307"/>
        <end position="364"/>
    </location>
</feature>
<dbReference type="GO" id="GO:0008270">
    <property type="term" value="F:zinc ion binding"/>
    <property type="evidence" value="ECO:0007669"/>
    <property type="project" value="UniProtKB-KW"/>
</dbReference>
<protein>
    <submittedName>
        <fullName evidence="9">F-box protein 43</fullName>
    </submittedName>
</protein>
<dbReference type="Proteomes" id="UP000261500">
    <property type="component" value="Unplaced"/>
</dbReference>
<dbReference type="GO" id="GO:0005634">
    <property type="term" value="C:nucleus"/>
    <property type="evidence" value="ECO:0007669"/>
    <property type="project" value="TreeGrafter"/>
</dbReference>
<dbReference type="GO" id="GO:0007088">
    <property type="term" value="P:regulation of mitotic nuclear division"/>
    <property type="evidence" value="ECO:0007669"/>
    <property type="project" value="InterPro"/>
</dbReference>
<gene>
    <name evidence="9" type="primary">FBXO43</name>
</gene>
<keyword evidence="3 6" id="KW-0863">Zinc-finger</keyword>
<sequence length="694" mass="76447">MEPLCGKLRAMQCTPKSNINPQSYKGQHYNEDCSDSGLLGWFQSPGSITGVDLSGSLSPSELIETPKENLRLHVTPKEQSRESVKVLGKYTREAASVVNWCETPKLNRRGFILRHKLLTCKPTVVKNDSTGSPITTNAEASLSKRSEHWLSESFDSLDVTSGGASRSLNMGHDLAMSGRKQRLLFTQVRTSTCEDGKLNTCLLSSFDRSVSIIESDFRGNISSCQLDVDTPSHDSLFPLLTKENFLSPISSESSILCDGTSVFNTPLFTQTPKNIGSVNEDSGFSSLTLDKSQDSSDHDGSFQELLISASKGTGRTPTLTDVKRRSRLHRQHRLSTLKEGGSQSEEDQANRKHEDPSKCSSHSTDDVFADATPCSTMSARCFNNLVSGKHDPHTPLGGPSSTDADPAHHSMTPLRTTPVNLSLTPALQLVHAMCQYKFQKSAGQSPSLKEELKFTAALAKTAMMFRTSMPLAGLIGRKMGLRKLDILTELKKRNLRHILANMFSKLNSECLYRCSLVCRSWNEIIEQDHQASLRRRIHLSELEDLQYGVGVLQISEGETRSALSKRSALKKIQAQSRTSSYCTPQSANNTLATPQHGTLSTGSSIKRDKFLEVAKTLFHDECLKPCPRCQHPARCHSVKGEGVCSRVDCGFQFCVSCLCAFHGSRECGSQSAGRRKKDKLLPGSAQSKRNIRRL</sequence>
<dbReference type="FunFam" id="2.20.25.20:FF:000006">
    <property type="entry name" value="F-box only protein 5"/>
    <property type="match status" value="1"/>
</dbReference>
<dbReference type="PANTHER" id="PTHR15493:SF1">
    <property type="entry name" value="F-BOX ONLY PROTEIN 43"/>
    <property type="match status" value="1"/>
</dbReference>
<feature type="compositionally biased region" description="Basic and acidic residues" evidence="7">
    <location>
        <begin position="348"/>
        <end position="357"/>
    </location>
</feature>
<keyword evidence="2" id="KW-0479">Metal-binding</keyword>
<evidence type="ECO:0000256" key="6">
    <source>
        <dbReference type="PROSITE-ProRule" id="PRU01220"/>
    </source>
</evidence>
<dbReference type="AlphaFoldDB" id="A0A3B3V733"/>
<feature type="region of interest" description="Disordered" evidence="7">
    <location>
        <begin position="581"/>
        <end position="601"/>
    </location>
</feature>
<dbReference type="Ensembl" id="ENSPLAT00000012531.1">
    <property type="protein sequence ID" value="ENSPLAP00000020833.1"/>
    <property type="gene ID" value="ENSPLAG00000004077.1"/>
</dbReference>
<dbReference type="STRING" id="48699.ENSPLAP00000020833"/>
<dbReference type="GeneTree" id="ENSGT00530000063692"/>
<feature type="region of interest" description="Disordered" evidence="7">
    <location>
        <begin position="392"/>
        <end position="417"/>
    </location>
</feature>